<evidence type="ECO:0000313" key="3">
    <source>
        <dbReference type="EMBL" id="KAA1069659.1"/>
    </source>
</evidence>
<feature type="compositionally biased region" description="Low complexity" evidence="1">
    <location>
        <begin position="93"/>
        <end position="117"/>
    </location>
</feature>
<dbReference type="Proteomes" id="UP000324748">
    <property type="component" value="Unassembled WGS sequence"/>
</dbReference>
<name>A0A5B0M009_PUCGR</name>
<gene>
    <name evidence="3" type="ORF">PGT21_030980</name>
</gene>
<keyword evidence="2" id="KW-0812">Transmembrane</keyword>
<evidence type="ECO:0000313" key="4">
    <source>
        <dbReference type="Proteomes" id="UP000324748"/>
    </source>
</evidence>
<evidence type="ECO:0000256" key="1">
    <source>
        <dbReference type="SAM" id="MobiDB-lite"/>
    </source>
</evidence>
<feature type="region of interest" description="Disordered" evidence="1">
    <location>
        <begin position="1"/>
        <end position="117"/>
    </location>
</feature>
<evidence type="ECO:0008006" key="5">
    <source>
        <dbReference type="Google" id="ProtNLM"/>
    </source>
</evidence>
<keyword evidence="2" id="KW-0472">Membrane</keyword>
<comment type="caution">
    <text evidence="3">The sequence shown here is derived from an EMBL/GenBank/DDBJ whole genome shotgun (WGS) entry which is preliminary data.</text>
</comment>
<accession>A0A5B0M009</accession>
<reference evidence="3 4" key="1">
    <citation type="submission" date="2019-05" db="EMBL/GenBank/DDBJ databases">
        <title>Emergence of the Ug99 lineage of the wheat stem rust pathogen through somatic hybridization.</title>
        <authorList>
            <person name="Li F."/>
            <person name="Upadhyaya N.M."/>
            <person name="Sperschneider J."/>
            <person name="Matny O."/>
            <person name="Nguyen-Phuc H."/>
            <person name="Mago R."/>
            <person name="Raley C."/>
            <person name="Miller M.E."/>
            <person name="Silverstein K.A.T."/>
            <person name="Henningsen E."/>
            <person name="Hirsch C.D."/>
            <person name="Visser B."/>
            <person name="Pretorius Z.A."/>
            <person name="Steffenson B.J."/>
            <person name="Schwessinger B."/>
            <person name="Dodds P.N."/>
            <person name="Figueroa M."/>
        </authorList>
    </citation>
    <scope>NUCLEOTIDE SEQUENCE [LARGE SCALE GENOMIC DNA]</scope>
    <source>
        <strain evidence="3">21-0</strain>
    </source>
</reference>
<feature type="transmembrane region" description="Helical" evidence="2">
    <location>
        <begin position="204"/>
        <end position="228"/>
    </location>
</feature>
<feature type="compositionally biased region" description="Polar residues" evidence="1">
    <location>
        <begin position="1"/>
        <end position="10"/>
    </location>
</feature>
<dbReference type="EMBL" id="VSWC01000183">
    <property type="protein sequence ID" value="KAA1069659.1"/>
    <property type="molecule type" value="Genomic_DNA"/>
</dbReference>
<evidence type="ECO:0000256" key="2">
    <source>
        <dbReference type="SAM" id="Phobius"/>
    </source>
</evidence>
<organism evidence="3 4">
    <name type="scientific">Puccinia graminis f. sp. tritici</name>
    <dbReference type="NCBI Taxonomy" id="56615"/>
    <lineage>
        <taxon>Eukaryota</taxon>
        <taxon>Fungi</taxon>
        <taxon>Dikarya</taxon>
        <taxon>Basidiomycota</taxon>
        <taxon>Pucciniomycotina</taxon>
        <taxon>Pucciniomycetes</taxon>
        <taxon>Pucciniales</taxon>
        <taxon>Pucciniaceae</taxon>
        <taxon>Puccinia</taxon>
    </lineage>
</organism>
<sequence length="281" mass="30416">MIPQLKSQSYPVPELDSSPTGQNPRSSKHELSPQDRRLLRKFLDHKNSGFGPESSRLHLRSLDRPSEYIRRRAPVPAPAKNASPMTNKHDTSSESVSGEGSTEASPTSTTKTASSTPLATITREVLPTAVTLVFQVGASPTGTTILLNSVSTALPSTPSATSLANSITSSSSEAFPSPISQNPVQLANLEAHKIPTAPNHLAPIIGGVVGGVVGLALVAFALFMTMWLRRRRREREMIDMMAPSQLRDPFFEVMRTDPRQSFTWVGPIDKPSSRRGSRLAL</sequence>
<protein>
    <recommendedName>
        <fullName evidence="5">Mid2 domain-containing protein</fullName>
    </recommendedName>
</protein>
<dbReference type="AlphaFoldDB" id="A0A5B0M009"/>
<proteinExistence type="predicted"/>
<keyword evidence="2" id="KW-1133">Transmembrane helix</keyword>
<dbReference type="OrthoDB" id="2507528at2759"/>
<feature type="compositionally biased region" description="Basic and acidic residues" evidence="1">
    <location>
        <begin position="60"/>
        <end position="70"/>
    </location>
</feature>
<feature type="compositionally biased region" description="Basic and acidic residues" evidence="1">
    <location>
        <begin position="27"/>
        <end position="47"/>
    </location>
</feature>
<keyword evidence="4" id="KW-1185">Reference proteome</keyword>